<feature type="transmembrane region" description="Helical" evidence="1">
    <location>
        <begin position="239"/>
        <end position="262"/>
    </location>
</feature>
<dbReference type="Pfam" id="PF13803">
    <property type="entry name" value="DUF4184"/>
    <property type="match status" value="1"/>
</dbReference>
<evidence type="ECO:0000313" key="3">
    <source>
        <dbReference type="Proteomes" id="UP000537775"/>
    </source>
</evidence>
<evidence type="ECO:0000313" key="2">
    <source>
        <dbReference type="EMBL" id="MBB6391570.1"/>
    </source>
</evidence>
<keyword evidence="3" id="KW-1185">Reference proteome</keyword>
<dbReference type="Proteomes" id="UP000537775">
    <property type="component" value="Unassembled WGS sequence"/>
</dbReference>
<comment type="caution">
    <text evidence="2">The sequence shown here is derived from an EMBL/GenBank/DDBJ whole genome shotgun (WGS) entry which is preliminary data.</text>
</comment>
<dbReference type="EMBL" id="JACHML010000001">
    <property type="protein sequence ID" value="MBB6391570.1"/>
    <property type="molecule type" value="Genomic_DNA"/>
</dbReference>
<sequence length="282" mass="31085">MPFTPSHAVVALPFVRTPLIPAAIAVGAMAPDLPLFTRNLPVHYVRTHDLAWLPVTVILALALLLVWRSVVRPAVRELSPRWLAARLPEAWDASAAQSARETLAVVRSDRSRWRVSWPALLMVLLSLALGILSHVLWDLFTHEGRAGVDAIPALDERWGPLDGYKWLQHGSSLVGLAIIAIWMLVWLSKRDAAASVPRLVPTWVRWAWWLSLPAALVVAWLAGLAVHGPLDAEFTVAHLAYRVLPLACGLWGVATLALCVGVQMRRARHARRVQSPDHLASS</sequence>
<keyword evidence="1" id="KW-0812">Transmembrane</keyword>
<dbReference type="AlphaFoldDB" id="A0A7X0FQY4"/>
<reference evidence="2 3" key="1">
    <citation type="submission" date="2020-08" db="EMBL/GenBank/DDBJ databases">
        <title>Sequencing the genomes of 1000 actinobacteria strains.</title>
        <authorList>
            <person name="Klenk H.-P."/>
        </authorList>
    </citation>
    <scope>NUCLEOTIDE SEQUENCE [LARGE SCALE GENOMIC DNA]</scope>
    <source>
        <strain evidence="2 3">DSM 12511</strain>
    </source>
</reference>
<accession>A0A7X0FQY4</accession>
<feature type="transmembrane region" description="Helical" evidence="1">
    <location>
        <begin position="51"/>
        <end position="71"/>
    </location>
</feature>
<dbReference type="RefSeq" id="WP_184750728.1">
    <property type="nucleotide sequence ID" value="NZ_BAAAJR010000007.1"/>
</dbReference>
<keyword evidence="1" id="KW-1133">Transmembrane helix</keyword>
<feature type="transmembrane region" description="Helical" evidence="1">
    <location>
        <begin position="166"/>
        <end position="185"/>
    </location>
</feature>
<organism evidence="2 3">
    <name type="scientific">Microbacterium thalassium</name>
    <dbReference type="NCBI Taxonomy" id="362649"/>
    <lineage>
        <taxon>Bacteria</taxon>
        <taxon>Bacillati</taxon>
        <taxon>Actinomycetota</taxon>
        <taxon>Actinomycetes</taxon>
        <taxon>Micrococcales</taxon>
        <taxon>Microbacteriaceae</taxon>
        <taxon>Microbacterium</taxon>
    </lineage>
</organism>
<evidence type="ECO:0008006" key="4">
    <source>
        <dbReference type="Google" id="ProtNLM"/>
    </source>
</evidence>
<evidence type="ECO:0000256" key="1">
    <source>
        <dbReference type="SAM" id="Phobius"/>
    </source>
</evidence>
<feature type="transmembrane region" description="Helical" evidence="1">
    <location>
        <begin position="206"/>
        <end position="227"/>
    </location>
</feature>
<protein>
    <recommendedName>
        <fullName evidence="4">DUF4184 family protein</fullName>
    </recommendedName>
</protein>
<gene>
    <name evidence="2" type="ORF">HD594_001883</name>
</gene>
<proteinExistence type="predicted"/>
<keyword evidence="1" id="KW-0472">Membrane</keyword>
<name>A0A7X0FQY4_9MICO</name>
<dbReference type="InterPro" id="IPR025238">
    <property type="entry name" value="DUF4184"/>
</dbReference>
<feature type="transmembrane region" description="Helical" evidence="1">
    <location>
        <begin position="117"/>
        <end position="137"/>
    </location>
</feature>